<reference evidence="2" key="1">
    <citation type="submission" date="2022-11" db="UniProtKB">
        <authorList>
            <consortium name="WormBaseParasite"/>
        </authorList>
    </citation>
    <scope>IDENTIFICATION</scope>
</reference>
<proteinExistence type="predicted"/>
<evidence type="ECO:0000313" key="1">
    <source>
        <dbReference type="Proteomes" id="UP000887576"/>
    </source>
</evidence>
<protein>
    <submittedName>
        <fullName evidence="2">DOMON domain-containing protein</fullName>
    </submittedName>
</protein>
<name>A0AC34R4C5_9BILA</name>
<organism evidence="1 2">
    <name type="scientific">Panagrolaimus sp. JU765</name>
    <dbReference type="NCBI Taxonomy" id="591449"/>
    <lineage>
        <taxon>Eukaryota</taxon>
        <taxon>Metazoa</taxon>
        <taxon>Ecdysozoa</taxon>
        <taxon>Nematoda</taxon>
        <taxon>Chromadorea</taxon>
        <taxon>Rhabditida</taxon>
        <taxon>Tylenchina</taxon>
        <taxon>Panagrolaimomorpha</taxon>
        <taxon>Panagrolaimoidea</taxon>
        <taxon>Panagrolaimidae</taxon>
        <taxon>Panagrolaimus</taxon>
    </lineage>
</organism>
<dbReference type="Proteomes" id="UP000887576">
    <property type="component" value="Unplaced"/>
</dbReference>
<accession>A0AC34R4C5</accession>
<dbReference type="WBParaSite" id="JU765_v2.g3463.t1">
    <property type="protein sequence ID" value="JU765_v2.g3463.t1"/>
    <property type="gene ID" value="JU765_v2.g3463"/>
</dbReference>
<evidence type="ECO:0000313" key="2">
    <source>
        <dbReference type="WBParaSite" id="JU765_v2.g3463.t1"/>
    </source>
</evidence>
<sequence length="325" mass="36595">MNPIIILFFTIITVYQNFAYECRVASQLVNDDDICDISLFSHNPNKNCSNYCYIGTVDERSGEMIFIESADSRNAFDWAIMIGSDKSENHRIKMNEISNFEIIGGYYENEIISLLVQTRELLFAVFVDISLPNIYNATKIDGTNYSTGAFWGQNIVAVKNFAQDVKISVISLQSLKKNAGTADWMILKRSIENVEKPKFYGKNLVIGNKHEKYNFTIEEIIDKYSDYINNKNGTGNATAAVLLSTIILMGSWIGFGISFILNIVLIFAVVYYRNQISPQKGSSERHENVALLPDNGEQQPINKNQVALVAKDATPKSSEDEVMPK</sequence>